<dbReference type="InterPro" id="IPR017853">
    <property type="entry name" value="GH"/>
</dbReference>
<organism evidence="4">
    <name type="scientific">candidate division WOR-3 bacterium</name>
    <dbReference type="NCBI Taxonomy" id="2052148"/>
    <lineage>
        <taxon>Bacteria</taxon>
        <taxon>Bacteria division WOR-3</taxon>
    </lineage>
</organism>
<sequence>MYGYAPYWTDLRYIRYDLLTHIGIFDVTLNPDGSITNDFGFPGHWAGVIDRARRNGVKCELVVTCFGWYNIHHAIRSPASIPNIVTLAETTGMDGVNIDFEEIWHGDRDSLVLFMQALSRACRAAGLELTMATMPLDHENAYDFRALADTTDGLFIMAYNFHWQGGPEAGPVAPLTGWDYYGNVGMSISQYLAAVGDGRKLYLGLPWYGYQWPTHAETTRSRTRAVGEAITYNQYAGRARVHGRLWDAESQTPWYRFNDGGWHQGWCDDDTSLLLKFQEVHEHDFLGTGMWALGYEGARPELWAALREAYNPPLDAFTNGGFEEWRLDTLAVPSDTTPNPVGWYEGRRARYRRDDAVVRSGASAVRHQPDSLGFPWPAESRLFQDVRVEPGRLYEFSGWARKNDSLGNRLWLAVDWHDARHRVLGTDLSPILERDSAAWVPLTTGPVTAPSGAASARLSLRMTGYGGWCHWDDLAFDPGAVVEAPGHSPLPDRGPTIIRGSLNLPQDMTDWGHDRIVPNSDRVPHPVGHVARPALLDISGRKVMDLKPGPNDVSGLAPGVYFVRSRPAIHRVVVTR</sequence>
<dbReference type="GO" id="GO:0009313">
    <property type="term" value="P:oligosaccharide catabolic process"/>
    <property type="evidence" value="ECO:0007669"/>
    <property type="project" value="TreeGrafter"/>
</dbReference>
<protein>
    <recommendedName>
        <fullName evidence="3">GH18 domain-containing protein</fullName>
    </recommendedName>
</protein>
<dbReference type="AlphaFoldDB" id="A0A7V0T531"/>
<evidence type="ECO:0000313" key="4">
    <source>
        <dbReference type="EMBL" id="HDQ99347.1"/>
    </source>
</evidence>
<dbReference type="InterPro" id="IPR029070">
    <property type="entry name" value="Chitinase_insertion_sf"/>
</dbReference>
<evidence type="ECO:0000256" key="1">
    <source>
        <dbReference type="ARBA" id="ARBA00022801"/>
    </source>
</evidence>
<dbReference type="Gene3D" id="3.10.50.10">
    <property type="match status" value="1"/>
</dbReference>
<dbReference type="SMART" id="SM00636">
    <property type="entry name" value="Glyco_18"/>
    <property type="match status" value="1"/>
</dbReference>
<keyword evidence="1" id="KW-0378">Hydrolase</keyword>
<evidence type="ECO:0000256" key="2">
    <source>
        <dbReference type="ARBA" id="ARBA00023295"/>
    </source>
</evidence>
<dbReference type="PANTHER" id="PTHR46290">
    <property type="entry name" value="DI-N-ACETYLCHITOBIASE"/>
    <property type="match status" value="1"/>
</dbReference>
<feature type="domain" description="GH18" evidence="3">
    <location>
        <begin position="1"/>
        <end position="313"/>
    </location>
</feature>
<dbReference type="Gene3D" id="3.20.20.80">
    <property type="entry name" value="Glycosidases"/>
    <property type="match status" value="1"/>
</dbReference>
<proteinExistence type="predicted"/>
<dbReference type="SUPFAM" id="SSF51445">
    <property type="entry name" value="(Trans)glycosidases"/>
    <property type="match status" value="1"/>
</dbReference>
<dbReference type="GO" id="GO:0016798">
    <property type="term" value="F:hydrolase activity, acting on glycosyl bonds"/>
    <property type="evidence" value="ECO:0007669"/>
    <property type="project" value="UniProtKB-KW"/>
</dbReference>
<dbReference type="Gene3D" id="2.60.120.260">
    <property type="entry name" value="Galactose-binding domain-like"/>
    <property type="match status" value="1"/>
</dbReference>
<dbReference type="PROSITE" id="PS51910">
    <property type="entry name" value="GH18_2"/>
    <property type="match status" value="1"/>
</dbReference>
<reference evidence="4" key="1">
    <citation type="journal article" date="2020" name="mSystems">
        <title>Genome- and Community-Level Interaction Insights into Carbon Utilization and Element Cycling Functions of Hydrothermarchaeota in Hydrothermal Sediment.</title>
        <authorList>
            <person name="Zhou Z."/>
            <person name="Liu Y."/>
            <person name="Xu W."/>
            <person name="Pan J."/>
            <person name="Luo Z.H."/>
            <person name="Li M."/>
        </authorList>
    </citation>
    <scope>NUCLEOTIDE SEQUENCE [LARGE SCALE GENOMIC DNA]</scope>
    <source>
        <strain evidence="4">SpSt-1182</strain>
    </source>
</reference>
<dbReference type="GO" id="GO:0008061">
    <property type="term" value="F:chitin binding"/>
    <property type="evidence" value="ECO:0007669"/>
    <property type="project" value="InterPro"/>
</dbReference>
<dbReference type="InterPro" id="IPR001223">
    <property type="entry name" value="Glyco_hydro18_cat"/>
</dbReference>
<dbReference type="Proteomes" id="UP000885672">
    <property type="component" value="Unassembled WGS sequence"/>
</dbReference>
<dbReference type="InterPro" id="IPR011583">
    <property type="entry name" value="Chitinase_II/V-like_cat"/>
</dbReference>
<name>A0A7V0T531_UNCW3</name>
<gene>
    <name evidence="4" type="ORF">ENN51_03560</name>
</gene>
<comment type="caution">
    <text evidence="4">The sequence shown here is derived from an EMBL/GenBank/DDBJ whole genome shotgun (WGS) entry which is preliminary data.</text>
</comment>
<keyword evidence="2" id="KW-0326">Glycosidase</keyword>
<dbReference type="Pfam" id="PF00704">
    <property type="entry name" value="Glyco_hydro_18"/>
    <property type="match status" value="1"/>
</dbReference>
<dbReference type="EMBL" id="DSBX01000136">
    <property type="protein sequence ID" value="HDQ99347.1"/>
    <property type="molecule type" value="Genomic_DNA"/>
</dbReference>
<dbReference type="PANTHER" id="PTHR46290:SF1">
    <property type="entry name" value="DI-N-ACETYLCHITOBIASE"/>
    <property type="match status" value="1"/>
</dbReference>
<accession>A0A7V0T531</accession>
<evidence type="ECO:0000259" key="3">
    <source>
        <dbReference type="PROSITE" id="PS51910"/>
    </source>
</evidence>
<dbReference type="InterPro" id="IPR051887">
    <property type="entry name" value="GH18_Domain-Containing"/>
</dbReference>